<keyword evidence="7 10" id="KW-0067">ATP-binding</keyword>
<evidence type="ECO:0000256" key="4">
    <source>
        <dbReference type="ARBA" id="ARBA00022679"/>
    </source>
</evidence>
<evidence type="ECO:0000259" key="12">
    <source>
        <dbReference type="PROSITE" id="PS50011"/>
    </source>
</evidence>
<dbReference type="FunFam" id="1.10.510.10:FF:000754">
    <property type="entry name" value="Interleukin-1 receptor-associated kinase"/>
    <property type="match status" value="1"/>
</dbReference>
<dbReference type="InterPro" id="IPR017441">
    <property type="entry name" value="Protein_kinase_ATP_BS"/>
</dbReference>
<dbReference type="GO" id="GO:1902533">
    <property type="term" value="P:positive regulation of intracellular signal transduction"/>
    <property type="evidence" value="ECO:0007669"/>
    <property type="project" value="UniProtKB-ARBA"/>
</dbReference>
<dbReference type="InterPro" id="IPR001245">
    <property type="entry name" value="Ser-Thr/Tyr_kinase_cat_dom"/>
</dbReference>
<reference evidence="13" key="1">
    <citation type="journal article" date="2024" name="Gigascience">
        <title>Chromosome-level genome of the poultry shaft louse Menopon gallinae provides insight into the host-switching and adaptive evolution of parasitic lice.</title>
        <authorList>
            <person name="Xu Y."/>
            <person name="Ma L."/>
            <person name="Liu S."/>
            <person name="Liang Y."/>
            <person name="Liu Q."/>
            <person name="He Z."/>
            <person name="Tian L."/>
            <person name="Duan Y."/>
            <person name="Cai W."/>
            <person name="Li H."/>
            <person name="Song F."/>
        </authorList>
    </citation>
    <scope>NUCLEOTIDE SEQUENCE</scope>
    <source>
        <strain evidence="13">Cailab_2023a</strain>
    </source>
</reference>
<dbReference type="GO" id="GO:0005524">
    <property type="term" value="F:ATP binding"/>
    <property type="evidence" value="ECO:0007669"/>
    <property type="project" value="UniProtKB-UniRule"/>
</dbReference>
<dbReference type="PANTHER" id="PTHR27001">
    <property type="entry name" value="OS01G0253100 PROTEIN"/>
    <property type="match status" value="1"/>
</dbReference>
<dbReference type="PANTHER" id="PTHR27001:SF931">
    <property type="entry name" value="OS11G0664100 PROTEIN"/>
    <property type="match status" value="1"/>
</dbReference>
<evidence type="ECO:0000256" key="2">
    <source>
        <dbReference type="ARBA" id="ARBA00012513"/>
    </source>
</evidence>
<evidence type="ECO:0000256" key="11">
    <source>
        <dbReference type="RuleBase" id="RU000304"/>
    </source>
</evidence>
<dbReference type="CDD" id="cd08308">
    <property type="entry name" value="Death_Tube"/>
    <property type="match status" value="1"/>
</dbReference>
<organism evidence="13">
    <name type="scientific">Menopon gallinae</name>
    <name type="common">poultry shaft louse</name>
    <dbReference type="NCBI Taxonomy" id="328185"/>
    <lineage>
        <taxon>Eukaryota</taxon>
        <taxon>Metazoa</taxon>
        <taxon>Ecdysozoa</taxon>
        <taxon>Arthropoda</taxon>
        <taxon>Hexapoda</taxon>
        <taxon>Insecta</taxon>
        <taxon>Pterygota</taxon>
        <taxon>Neoptera</taxon>
        <taxon>Paraneoptera</taxon>
        <taxon>Psocodea</taxon>
        <taxon>Troctomorpha</taxon>
        <taxon>Phthiraptera</taxon>
        <taxon>Amblycera</taxon>
        <taxon>Menoponidae</taxon>
        <taxon>Menopon</taxon>
    </lineage>
</organism>
<dbReference type="Gene3D" id="3.30.200.20">
    <property type="entry name" value="Phosphorylase Kinase, domain 1"/>
    <property type="match status" value="1"/>
</dbReference>
<keyword evidence="6" id="KW-0418">Kinase</keyword>
<keyword evidence="5 10" id="KW-0547">Nucleotide-binding</keyword>
<evidence type="ECO:0000256" key="3">
    <source>
        <dbReference type="ARBA" id="ARBA00022527"/>
    </source>
</evidence>
<dbReference type="GO" id="GO:0005886">
    <property type="term" value="C:plasma membrane"/>
    <property type="evidence" value="ECO:0007669"/>
    <property type="project" value="TreeGrafter"/>
</dbReference>
<dbReference type="PROSITE" id="PS50011">
    <property type="entry name" value="PROTEIN_KINASE_DOM"/>
    <property type="match status" value="1"/>
</dbReference>
<feature type="binding site" evidence="10">
    <location>
        <position position="208"/>
    </location>
    <ligand>
        <name>ATP</name>
        <dbReference type="ChEBI" id="CHEBI:30616"/>
    </ligand>
</feature>
<dbReference type="PROSITE" id="PS00108">
    <property type="entry name" value="PROTEIN_KINASE_ST"/>
    <property type="match status" value="1"/>
</dbReference>
<evidence type="ECO:0000256" key="7">
    <source>
        <dbReference type="ARBA" id="ARBA00022840"/>
    </source>
</evidence>
<dbReference type="Gene3D" id="1.10.533.10">
    <property type="entry name" value="Death Domain, Fas"/>
    <property type="match status" value="1"/>
</dbReference>
<dbReference type="InterPro" id="IPR000719">
    <property type="entry name" value="Prot_kinase_dom"/>
</dbReference>
<dbReference type="Pfam" id="PF14786">
    <property type="entry name" value="Death_2"/>
    <property type="match status" value="1"/>
</dbReference>
<sequence>MDRKTEIRKLPPSAILKLSQLLDLGNAWQEVMAVIPEDPNDQNSPPKYTLEHMKLIQSAGEKHNRSYTEILLDEWGTSGKVRPTVMTLLEVLLKAQFFRAADFVAVELLHDDPPSRPSDGPAAPVHFNLDTASTAVLEAVPDTGNRSDIAHIPFAVLQEITNNFDETPLTYINSDGVFQRIGHKLGTGAFGTVYYGQMSNGRNVAVKKLAADAITLKKQFENEIVTLSEYRHENLVPLLGFSCDTYNYCLVYEFMCNGSLLDRLQLKKTCKETSDTNLLLNGMASNMISPTGQPLGWKKRMEIAVEVAKGIHYLHTYKSTPLIHRDIKTANVLLDEQLRAKLGDFGLVKVKPNASDTKLITSTVFGTSAYMAPEAFRGDVSVKIDVFSFGVILLELLTGLPPYDENREGCDLVTYIEEVVDDKIGFLLDEKAGNWPESCSPGYLRAVAGMSAGKAKASSHGECSESVRNTRD</sequence>
<dbReference type="InterPro" id="IPR029397">
    <property type="entry name" value="Tube_Death"/>
</dbReference>
<dbReference type="GO" id="GO:0009893">
    <property type="term" value="P:positive regulation of metabolic process"/>
    <property type="evidence" value="ECO:0007669"/>
    <property type="project" value="UniProtKB-ARBA"/>
</dbReference>
<comment type="caution">
    <text evidence="13">The sequence shown here is derived from an EMBL/GenBank/DDBJ whole genome shotgun (WGS) entry which is preliminary data.</text>
</comment>
<dbReference type="PROSITE" id="PS00107">
    <property type="entry name" value="PROTEIN_KINASE_ATP"/>
    <property type="match status" value="1"/>
</dbReference>
<dbReference type="Gene3D" id="1.10.510.10">
    <property type="entry name" value="Transferase(Phosphotransferase) domain 1"/>
    <property type="match status" value="1"/>
</dbReference>
<dbReference type="InterPro" id="IPR011029">
    <property type="entry name" value="DEATH-like_dom_sf"/>
</dbReference>
<dbReference type="GO" id="GO:0006950">
    <property type="term" value="P:response to stress"/>
    <property type="evidence" value="ECO:0007669"/>
    <property type="project" value="UniProtKB-ARBA"/>
</dbReference>
<dbReference type="EMBL" id="JARGDH010000002">
    <property type="protein sequence ID" value="KAL0276875.1"/>
    <property type="molecule type" value="Genomic_DNA"/>
</dbReference>
<protein>
    <recommendedName>
        <fullName evidence="2">non-specific serine/threonine protein kinase</fullName>
        <ecNumber evidence="2">2.7.11.1</ecNumber>
    </recommendedName>
</protein>
<dbReference type="SUPFAM" id="SSF47986">
    <property type="entry name" value="DEATH domain"/>
    <property type="match status" value="1"/>
</dbReference>
<name>A0AAW2I3D3_9NEOP</name>
<feature type="domain" description="Protein kinase" evidence="12">
    <location>
        <begin position="179"/>
        <end position="472"/>
    </location>
</feature>
<comment type="catalytic activity">
    <reaction evidence="8">
        <text>L-threonyl-[protein] + ATP = O-phospho-L-threonyl-[protein] + ADP + H(+)</text>
        <dbReference type="Rhea" id="RHEA:46608"/>
        <dbReference type="Rhea" id="RHEA-COMP:11060"/>
        <dbReference type="Rhea" id="RHEA-COMP:11605"/>
        <dbReference type="ChEBI" id="CHEBI:15378"/>
        <dbReference type="ChEBI" id="CHEBI:30013"/>
        <dbReference type="ChEBI" id="CHEBI:30616"/>
        <dbReference type="ChEBI" id="CHEBI:61977"/>
        <dbReference type="ChEBI" id="CHEBI:456216"/>
        <dbReference type="EC" id="2.7.11.1"/>
    </reaction>
</comment>
<comment type="similarity">
    <text evidence="1">Belongs to the protein kinase superfamily. TKL Ser/Thr protein kinase family. Pelle subfamily.</text>
</comment>
<keyword evidence="3 11" id="KW-0723">Serine/threonine-protein kinase</keyword>
<evidence type="ECO:0000256" key="9">
    <source>
        <dbReference type="ARBA" id="ARBA00048679"/>
    </source>
</evidence>
<evidence type="ECO:0000256" key="10">
    <source>
        <dbReference type="PROSITE-ProRule" id="PRU10141"/>
    </source>
</evidence>
<evidence type="ECO:0000256" key="5">
    <source>
        <dbReference type="ARBA" id="ARBA00022741"/>
    </source>
</evidence>
<evidence type="ECO:0000256" key="6">
    <source>
        <dbReference type="ARBA" id="ARBA00022777"/>
    </source>
</evidence>
<evidence type="ECO:0000313" key="13">
    <source>
        <dbReference type="EMBL" id="KAL0276875.1"/>
    </source>
</evidence>
<dbReference type="EC" id="2.7.11.1" evidence="2"/>
<proteinExistence type="inferred from homology"/>
<dbReference type="InterPro" id="IPR008271">
    <property type="entry name" value="Ser/Thr_kinase_AS"/>
</dbReference>
<evidence type="ECO:0000256" key="1">
    <source>
        <dbReference type="ARBA" id="ARBA00008718"/>
    </source>
</evidence>
<keyword evidence="4" id="KW-0808">Transferase</keyword>
<dbReference type="GO" id="GO:0004674">
    <property type="term" value="F:protein serine/threonine kinase activity"/>
    <property type="evidence" value="ECO:0007669"/>
    <property type="project" value="UniProtKB-KW"/>
</dbReference>
<dbReference type="GO" id="GO:0031349">
    <property type="term" value="P:positive regulation of defense response"/>
    <property type="evidence" value="ECO:0007669"/>
    <property type="project" value="UniProtKB-ARBA"/>
</dbReference>
<evidence type="ECO:0000256" key="8">
    <source>
        <dbReference type="ARBA" id="ARBA00047899"/>
    </source>
</evidence>
<accession>A0AAW2I3D3</accession>
<comment type="catalytic activity">
    <reaction evidence="9">
        <text>L-seryl-[protein] + ATP = O-phospho-L-seryl-[protein] + ADP + H(+)</text>
        <dbReference type="Rhea" id="RHEA:17989"/>
        <dbReference type="Rhea" id="RHEA-COMP:9863"/>
        <dbReference type="Rhea" id="RHEA-COMP:11604"/>
        <dbReference type="ChEBI" id="CHEBI:15378"/>
        <dbReference type="ChEBI" id="CHEBI:29999"/>
        <dbReference type="ChEBI" id="CHEBI:30616"/>
        <dbReference type="ChEBI" id="CHEBI:83421"/>
        <dbReference type="ChEBI" id="CHEBI:456216"/>
        <dbReference type="EC" id="2.7.11.1"/>
    </reaction>
</comment>
<dbReference type="AlphaFoldDB" id="A0AAW2I3D3"/>
<dbReference type="Pfam" id="PF07714">
    <property type="entry name" value="PK_Tyr_Ser-Thr"/>
    <property type="match status" value="1"/>
</dbReference>
<dbReference type="SMART" id="SM00220">
    <property type="entry name" value="S_TKc"/>
    <property type="match status" value="1"/>
</dbReference>
<dbReference type="SUPFAM" id="SSF56112">
    <property type="entry name" value="Protein kinase-like (PK-like)"/>
    <property type="match status" value="1"/>
</dbReference>
<dbReference type="InterPro" id="IPR011009">
    <property type="entry name" value="Kinase-like_dom_sf"/>
</dbReference>
<gene>
    <name evidence="13" type="ORF">PYX00_004346</name>
</gene>